<comment type="caution">
    <text evidence="2">The sequence shown here is derived from an EMBL/GenBank/DDBJ whole genome shotgun (WGS) entry which is preliminary data.</text>
</comment>
<dbReference type="VEuPathDB" id="FungiDB:SeMB42_g04194"/>
<evidence type="ECO:0000313" key="2">
    <source>
        <dbReference type="EMBL" id="TPX44829.1"/>
    </source>
</evidence>
<dbReference type="InterPro" id="IPR001763">
    <property type="entry name" value="Rhodanese-like_dom"/>
</dbReference>
<feature type="domain" description="Rhodanese" evidence="1">
    <location>
        <begin position="231"/>
        <end position="255"/>
    </location>
</feature>
<keyword evidence="3" id="KW-1185">Reference proteome</keyword>
<dbReference type="STRING" id="286115.A0A507D030"/>
<dbReference type="InterPro" id="IPR016084">
    <property type="entry name" value="Haem_Oase-like_multi-hlx"/>
</dbReference>
<gene>
    <name evidence="2" type="ORF">SeMB42_g04194</name>
</gene>
<sequence length="308" mass="35109">MPGYDSDDCEYDACSSRSLHLRVPPSAAYPSTSSPRASKASKPRQLYNMAIMSSPCESMQKRYRALYEHATTEARFLSDLAAGRVSDKCFTKWLSEDFHFVMSELRFLGKTLALVPIHEKWNDRDYKDAQRMAQGLSEMIHVTSTKELALFKTILAQDDFPPKHRSTIHGTSYTSYLISLPTFTQCLTALWALEKVYLEAWKYIAKTMLANLKVESPDVLKHCVAHWTSDMNVENVYFLEEGVNKWMTKVGEEEKEACQLVFERVLEVSFVMFLGSCRSDARRPSSSKLRFGISDTKLVRNEGFAVDG</sequence>
<evidence type="ECO:0000259" key="1">
    <source>
        <dbReference type="PROSITE" id="PS50206"/>
    </source>
</evidence>
<dbReference type="AlphaFoldDB" id="A0A507D030"/>
<reference evidence="2 3" key="1">
    <citation type="journal article" date="2019" name="Sci. Rep.">
        <title>Comparative genomics of chytrid fungi reveal insights into the obligate biotrophic and pathogenic lifestyle of Synchytrium endobioticum.</title>
        <authorList>
            <person name="van de Vossenberg B.T.L.H."/>
            <person name="Warris S."/>
            <person name="Nguyen H.D.T."/>
            <person name="van Gent-Pelzer M.P.E."/>
            <person name="Joly D.L."/>
            <person name="van de Geest H.C."/>
            <person name="Bonants P.J.M."/>
            <person name="Smith D.S."/>
            <person name="Levesque C.A."/>
            <person name="van der Lee T.A.J."/>
        </authorList>
    </citation>
    <scope>NUCLEOTIDE SEQUENCE [LARGE SCALE GENOMIC DNA]</scope>
    <source>
        <strain evidence="2 3">MB42</strain>
    </source>
</reference>
<dbReference type="EMBL" id="QEAN01000164">
    <property type="protein sequence ID" value="TPX44829.1"/>
    <property type="molecule type" value="Genomic_DNA"/>
</dbReference>
<proteinExistence type="predicted"/>
<organism evidence="2 3">
    <name type="scientific">Synchytrium endobioticum</name>
    <dbReference type="NCBI Taxonomy" id="286115"/>
    <lineage>
        <taxon>Eukaryota</taxon>
        <taxon>Fungi</taxon>
        <taxon>Fungi incertae sedis</taxon>
        <taxon>Chytridiomycota</taxon>
        <taxon>Chytridiomycota incertae sedis</taxon>
        <taxon>Chytridiomycetes</taxon>
        <taxon>Synchytriales</taxon>
        <taxon>Synchytriaceae</taxon>
        <taxon>Synchytrium</taxon>
    </lineage>
</organism>
<dbReference type="PROSITE" id="PS50206">
    <property type="entry name" value="RHODANESE_3"/>
    <property type="match status" value="1"/>
</dbReference>
<dbReference type="Proteomes" id="UP000317494">
    <property type="component" value="Unassembled WGS sequence"/>
</dbReference>
<dbReference type="SUPFAM" id="SSF48613">
    <property type="entry name" value="Heme oxygenase-like"/>
    <property type="match status" value="1"/>
</dbReference>
<name>A0A507D030_9FUNG</name>
<protein>
    <recommendedName>
        <fullName evidence="1">Rhodanese domain-containing protein</fullName>
    </recommendedName>
</protein>
<accession>A0A507D030</accession>
<evidence type="ECO:0000313" key="3">
    <source>
        <dbReference type="Proteomes" id="UP000317494"/>
    </source>
</evidence>
<dbReference type="Gene3D" id="1.20.910.10">
    <property type="entry name" value="Heme oxygenase-like"/>
    <property type="match status" value="1"/>
</dbReference>